<gene>
    <name evidence="2" type="ORF">TWF506_004377</name>
</gene>
<dbReference type="Pfam" id="PF00651">
    <property type="entry name" value="BTB"/>
    <property type="match status" value="1"/>
</dbReference>
<dbReference type="SUPFAM" id="SSF54695">
    <property type="entry name" value="POZ domain"/>
    <property type="match status" value="1"/>
</dbReference>
<evidence type="ECO:0000259" key="1">
    <source>
        <dbReference type="PROSITE" id="PS50097"/>
    </source>
</evidence>
<keyword evidence="3" id="KW-1185">Reference proteome</keyword>
<dbReference type="EMBL" id="JAVHJM010000014">
    <property type="protein sequence ID" value="KAK6498138.1"/>
    <property type="molecule type" value="Genomic_DNA"/>
</dbReference>
<sequence length="203" mass="23079">MHGEVKEYYLHKAILCPNSTYFAEACKQLPNETVFQHMILPNIQPDSFEIAVRWIYGDKEIVKNNKKIAEYAYPVLDVAKLLDLEELRVVVTKEHLAARAAIAKTAKESGDVETFWVSYKRLAWQTQSRNIARESDNGFFAALIIERYNNILRSYPCCKCVGFTNVGNTLSSTIISKHLGFSHRKCNSAPIILDKELAEHLGV</sequence>
<name>A0AAN8N0L3_9PEZI</name>
<dbReference type="AlphaFoldDB" id="A0AAN8N0L3"/>
<dbReference type="InterPro" id="IPR000210">
    <property type="entry name" value="BTB/POZ_dom"/>
</dbReference>
<organism evidence="2 3">
    <name type="scientific">Arthrobotrys conoides</name>
    <dbReference type="NCBI Taxonomy" id="74498"/>
    <lineage>
        <taxon>Eukaryota</taxon>
        <taxon>Fungi</taxon>
        <taxon>Dikarya</taxon>
        <taxon>Ascomycota</taxon>
        <taxon>Pezizomycotina</taxon>
        <taxon>Orbiliomycetes</taxon>
        <taxon>Orbiliales</taxon>
        <taxon>Orbiliaceae</taxon>
        <taxon>Arthrobotrys</taxon>
    </lineage>
</organism>
<dbReference type="Gene3D" id="3.30.710.10">
    <property type="entry name" value="Potassium Channel Kv1.1, Chain A"/>
    <property type="match status" value="1"/>
</dbReference>
<feature type="domain" description="BTB" evidence="1">
    <location>
        <begin position="1"/>
        <end position="64"/>
    </location>
</feature>
<protein>
    <recommendedName>
        <fullName evidence="1">BTB domain-containing protein</fullName>
    </recommendedName>
</protein>
<evidence type="ECO:0000313" key="2">
    <source>
        <dbReference type="EMBL" id="KAK6498138.1"/>
    </source>
</evidence>
<dbReference type="PROSITE" id="PS50097">
    <property type="entry name" value="BTB"/>
    <property type="match status" value="1"/>
</dbReference>
<dbReference type="CDD" id="cd18186">
    <property type="entry name" value="BTB_POZ_ZBTB_KLHL-like"/>
    <property type="match status" value="1"/>
</dbReference>
<reference evidence="2 3" key="1">
    <citation type="submission" date="2019-10" db="EMBL/GenBank/DDBJ databases">
        <authorList>
            <person name="Palmer J.M."/>
        </authorList>
    </citation>
    <scope>NUCLEOTIDE SEQUENCE [LARGE SCALE GENOMIC DNA]</scope>
    <source>
        <strain evidence="2 3">TWF506</strain>
    </source>
</reference>
<evidence type="ECO:0000313" key="3">
    <source>
        <dbReference type="Proteomes" id="UP001307849"/>
    </source>
</evidence>
<dbReference type="InterPro" id="IPR011333">
    <property type="entry name" value="SKP1/BTB/POZ_sf"/>
</dbReference>
<proteinExistence type="predicted"/>
<comment type="caution">
    <text evidence="2">The sequence shown here is derived from an EMBL/GenBank/DDBJ whole genome shotgun (WGS) entry which is preliminary data.</text>
</comment>
<dbReference type="Proteomes" id="UP001307849">
    <property type="component" value="Unassembled WGS sequence"/>
</dbReference>
<accession>A0AAN8N0L3</accession>